<dbReference type="Pfam" id="PF00144">
    <property type="entry name" value="Beta-lactamase"/>
    <property type="match status" value="1"/>
</dbReference>
<keyword evidence="3" id="KW-0802">TPR repeat</keyword>
<dbReference type="Proteomes" id="UP000274271">
    <property type="component" value="Unassembled WGS sequence"/>
</dbReference>
<dbReference type="Gene3D" id="1.25.40.10">
    <property type="entry name" value="Tetratricopeptide repeat domain"/>
    <property type="match status" value="1"/>
</dbReference>
<comment type="subcellular location">
    <subcellularLocation>
        <location evidence="1">Membrane</location>
    </subcellularLocation>
</comment>
<dbReference type="InterPro" id="IPR012338">
    <property type="entry name" value="Beta-lactam/transpept-like"/>
</dbReference>
<evidence type="ECO:0000259" key="5">
    <source>
        <dbReference type="Pfam" id="PF00144"/>
    </source>
</evidence>
<proteinExistence type="predicted"/>
<evidence type="ECO:0000256" key="1">
    <source>
        <dbReference type="ARBA" id="ARBA00004370"/>
    </source>
</evidence>
<dbReference type="SUPFAM" id="SSF56601">
    <property type="entry name" value="beta-lactamase/transpeptidase-like"/>
    <property type="match status" value="1"/>
</dbReference>
<keyword evidence="2" id="KW-0472">Membrane</keyword>
<dbReference type="InterPro" id="IPR011990">
    <property type="entry name" value="TPR-like_helical_dom_sf"/>
</dbReference>
<protein>
    <submittedName>
        <fullName evidence="6">Serine hydrolase</fullName>
    </submittedName>
</protein>
<dbReference type="GO" id="GO:0016787">
    <property type="term" value="F:hydrolase activity"/>
    <property type="evidence" value="ECO:0007669"/>
    <property type="project" value="UniProtKB-KW"/>
</dbReference>
<dbReference type="EMBL" id="RQJP01000003">
    <property type="protein sequence ID" value="RRB13868.1"/>
    <property type="molecule type" value="Genomic_DNA"/>
</dbReference>
<comment type="caution">
    <text evidence="6">The sequence shown here is derived from an EMBL/GenBank/DDBJ whole genome shotgun (WGS) entry which is preliminary data.</text>
</comment>
<dbReference type="PANTHER" id="PTHR46825">
    <property type="entry name" value="D-ALANYL-D-ALANINE-CARBOXYPEPTIDASE/ENDOPEPTIDASE AMPH"/>
    <property type="match status" value="1"/>
</dbReference>
<dbReference type="InterPro" id="IPR019734">
    <property type="entry name" value="TPR_rpt"/>
</dbReference>
<feature type="domain" description="Beta-lactamase-related" evidence="5">
    <location>
        <begin position="36"/>
        <end position="348"/>
    </location>
</feature>
<reference evidence="6 7" key="1">
    <citation type="submission" date="2018-11" db="EMBL/GenBank/DDBJ databases">
        <authorList>
            <person name="Zhou Z."/>
            <person name="Wang G."/>
        </authorList>
    </citation>
    <scope>NUCLEOTIDE SEQUENCE [LARGE SCALE GENOMIC DNA]</scope>
    <source>
        <strain evidence="6 7">KCTC42998</strain>
    </source>
</reference>
<evidence type="ECO:0000313" key="7">
    <source>
        <dbReference type="Proteomes" id="UP000274271"/>
    </source>
</evidence>
<feature type="signal peptide" evidence="4">
    <location>
        <begin position="1"/>
        <end position="28"/>
    </location>
</feature>
<dbReference type="InterPro" id="IPR001466">
    <property type="entry name" value="Beta-lactam-related"/>
</dbReference>
<dbReference type="AlphaFoldDB" id="A0A3P1CKX3"/>
<dbReference type="Gene3D" id="3.40.710.10">
    <property type="entry name" value="DD-peptidase/beta-lactamase superfamily"/>
    <property type="match status" value="1"/>
</dbReference>
<name>A0A3P1CKX3_9BACT</name>
<sequence>MVSALAMGQQKPLCFFTCILLALGSAMAQSKTGQLDQFMQQYHNHQLFNGNVLIIEKGNTVFSKSYGLASLEWNQAHQADTKFRIGSLTKQFTALLIMQLKEQGKLDLHHKITHYLPWYPKEIGDQITIHHLLTHSSGLINYTNQAAAIDDINTHAYSPDEIARKYCVSPLEFEPGTQFRYCNTGYFLLGVIIETLTRKRYVDVLRENILQPAGMTHSGMDSPEAILTNRAEGYSYTFDGFAHASYINPATATFSAGGMYSTVGDLSLWQKALSEDKLVTKENKAIMFTPNRGNYGYGFYINRLPSGQPGQVTTVIGHNGSISGFSSSMLRYLEDDILVILLDNTRAERRGNLENITLGLVHILLHKSGVPLVESMQVAITERVHKSSGADLIAYYKTMKAQKSVYDVSRAESILIDLGNFLAQQGRINDGHTVLQFATEEFPSSSGCYSAYAALLVKEGQLRAAKAMYQRALELNPVNEQAVIQLKALQP</sequence>
<dbReference type="SUPFAM" id="SSF48452">
    <property type="entry name" value="TPR-like"/>
    <property type="match status" value="1"/>
</dbReference>
<gene>
    <name evidence="6" type="ORF">EHT87_16555</name>
</gene>
<dbReference type="OrthoDB" id="9793489at2"/>
<dbReference type="GO" id="GO:0016020">
    <property type="term" value="C:membrane"/>
    <property type="evidence" value="ECO:0007669"/>
    <property type="project" value="UniProtKB-SubCell"/>
</dbReference>
<keyword evidence="6" id="KW-0378">Hydrolase</keyword>
<evidence type="ECO:0000256" key="4">
    <source>
        <dbReference type="SAM" id="SignalP"/>
    </source>
</evidence>
<dbReference type="InterPro" id="IPR050491">
    <property type="entry name" value="AmpC-like"/>
</dbReference>
<evidence type="ECO:0000256" key="2">
    <source>
        <dbReference type="ARBA" id="ARBA00023136"/>
    </source>
</evidence>
<organism evidence="6 7">
    <name type="scientific">Larkinella knui</name>
    <dbReference type="NCBI Taxonomy" id="2025310"/>
    <lineage>
        <taxon>Bacteria</taxon>
        <taxon>Pseudomonadati</taxon>
        <taxon>Bacteroidota</taxon>
        <taxon>Cytophagia</taxon>
        <taxon>Cytophagales</taxon>
        <taxon>Spirosomataceae</taxon>
        <taxon>Larkinella</taxon>
    </lineage>
</organism>
<dbReference type="PROSITE" id="PS50005">
    <property type="entry name" value="TPR"/>
    <property type="match status" value="1"/>
</dbReference>
<dbReference type="PANTHER" id="PTHR46825:SF11">
    <property type="entry name" value="PENICILLIN-BINDING PROTEIN 4"/>
    <property type="match status" value="1"/>
</dbReference>
<evidence type="ECO:0000313" key="6">
    <source>
        <dbReference type="EMBL" id="RRB13868.1"/>
    </source>
</evidence>
<feature type="chain" id="PRO_5017951936" evidence="4">
    <location>
        <begin position="29"/>
        <end position="491"/>
    </location>
</feature>
<keyword evidence="4" id="KW-0732">Signal</keyword>
<accession>A0A3P1CKX3</accession>
<keyword evidence="7" id="KW-1185">Reference proteome</keyword>
<evidence type="ECO:0000256" key="3">
    <source>
        <dbReference type="PROSITE-ProRule" id="PRU00339"/>
    </source>
</evidence>
<feature type="repeat" description="TPR" evidence="3">
    <location>
        <begin position="446"/>
        <end position="479"/>
    </location>
</feature>